<accession>A0A1U8A6T1</accession>
<dbReference type="GO" id="GO:0098542">
    <property type="term" value="P:defense response to other organism"/>
    <property type="evidence" value="ECO:0007669"/>
    <property type="project" value="InterPro"/>
</dbReference>
<dbReference type="OMA" id="PQHSINY"/>
<evidence type="ECO:0000313" key="6">
    <source>
        <dbReference type="RefSeq" id="XP_010262974.1"/>
    </source>
</evidence>
<evidence type="ECO:0000256" key="4">
    <source>
        <dbReference type="ARBA" id="ARBA00023136"/>
    </source>
</evidence>
<keyword evidence="2" id="KW-0812">Transmembrane</keyword>
<name>A0A1U8A6T1_NELNU</name>
<organism evidence="5 6">
    <name type="scientific">Nelumbo nucifera</name>
    <name type="common">Sacred lotus</name>
    <dbReference type="NCBI Taxonomy" id="4432"/>
    <lineage>
        <taxon>Eukaryota</taxon>
        <taxon>Viridiplantae</taxon>
        <taxon>Streptophyta</taxon>
        <taxon>Embryophyta</taxon>
        <taxon>Tracheophyta</taxon>
        <taxon>Spermatophyta</taxon>
        <taxon>Magnoliopsida</taxon>
        <taxon>Proteales</taxon>
        <taxon>Nelumbonaceae</taxon>
        <taxon>Nelumbo</taxon>
    </lineage>
</organism>
<comment type="subcellular location">
    <subcellularLocation>
        <location evidence="1">Membrane</location>
        <topology evidence="1">Single-pass membrane protein</topology>
    </subcellularLocation>
</comment>
<dbReference type="InterPro" id="IPR044839">
    <property type="entry name" value="NDR1-like"/>
</dbReference>
<evidence type="ECO:0000256" key="2">
    <source>
        <dbReference type="ARBA" id="ARBA00022692"/>
    </source>
</evidence>
<protein>
    <submittedName>
        <fullName evidence="6">Protein YLS9-like</fullName>
    </submittedName>
</protein>
<gene>
    <name evidence="6" type="primary">LOC104601374</name>
</gene>
<dbReference type="GO" id="GO:0009506">
    <property type="term" value="C:plasmodesma"/>
    <property type="evidence" value="ECO:0000318"/>
    <property type="project" value="GO_Central"/>
</dbReference>
<keyword evidence="4" id="KW-0472">Membrane</keyword>
<sequence length="168" mass="19190">MAVLGPAKLKYRVVNASLIEFNLTTDNIVRYNLALNMAFRNPDKKHSVYYERISVDAYYRGKKLGGVSMDPFYQGKKNTSMLNPVFQGQSWALRDSSKLEDFRREKSAGVFELQLKFPLKIMRKLGSLKFGPITPEVICKLRLPLASNRSFAGAFETTTCKEMNDDIY</sequence>
<dbReference type="eggNOG" id="ENOG502QUR9">
    <property type="taxonomic scope" value="Eukaryota"/>
</dbReference>
<dbReference type="InterPro" id="IPR004864">
    <property type="entry name" value="LEA_2"/>
</dbReference>
<proteinExistence type="predicted"/>
<keyword evidence="3" id="KW-1133">Transmembrane helix</keyword>
<evidence type="ECO:0000256" key="1">
    <source>
        <dbReference type="ARBA" id="ARBA00004167"/>
    </source>
</evidence>
<evidence type="ECO:0000313" key="5">
    <source>
        <dbReference type="Proteomes" id="UP000189703"/>
    </source>
</evidence>
<evidence type="ECO:0000256" key="3">
    <source>
        <dbReference type="ARBA" id="ARBA00022989"/>
    </source>
</evidence>
<dbReference type="KEGG" id="nnu:104601374"/>
<dbReference type="RefSeq" id="XP_010262974.1">
    <property type="nucleotide sequence ID" value="XM_010264672.2"/>
</dbReference>
<dbReference type="AlphaFoldDB" id="A0A1U8A6T1"/>
<dbReference type="PANTHER" id="PTHR31415">
    <property type="entry name" value="OS05G0367900 PROTEIN"/>
    <property type="match status" value="1"/>
</dbReference>
<dbReference type="PANTHER" id="PTHR31415:SF4">
    <property type="entry name" value="NDR1_HIN1-LIKE PROTEIN 3"/>
    <property type="match status" value="1"/>
</dbReference>
<dbReference type="GO" id="GO:0005886">
    <property type="term" value="C:plasma membrane"/>
    <property type="evidence" value="ECO:0000318"/>
    <property type="project" value="GO_Central"/>
</dbReference>
<reference evidence="6" key="1">
    <citation type="submission" date="2025-08" db="UniProtKB">
        <authorList>
            <consortium name="RefSeq"/>
        </authorList>
    </citation>
    <scope>IDENTIFICATION</scope>
</reference>
<keyword evidence="5" id="KW-1185">Reference proteome</keyword>
<dbReference type="Proteomes" id="UP000189703">
    <property type="component" value="Unplaced"/>
</dbReference>
<dbReference type="GeneID" id="104601374"/>
<dbReference type="OrthoDB" id="1889094at2759"/>
<dbReference type="Pfam" id="PF03168">
    <property type="entry name" value="LEA_2"/>
    <property type="match status" value="1"/>
</dbReference>